<dbReference type="Proteomes" id="UP001168537">
    <property type="component" value="Unassembled WGS sequence"/>
</dbReference>
<sequence>TQGPVGAQLTAKADAVVDLIGGDALEDAPNQVRDTARGASVVDAETVLGMGGHYVFVRPERDHHDALRAMAEDGTLRVDLAATY</sequence>
<gene>
    <name evidence="1" type="ORF">QWY29_20555</name>
</gene>
<dbReference type="RefSeq" id="WP_300963076.1">
    <property type="nucleotide sequence ID" value="NZ_JAUHJR010000217.1"/>
</dbReference>
<feature type="non-terminal residue" evidence="1">
    <location>
        <position position="84"/>
    </location>
</feature>
<name>A0ABT8F155_9ACTN</name>
<dbReference type="EMBL" id="JAUHJR010000217">
    <property type="protein sequence ID" value="MDN4163761.1"/>
    <property type="molecule type" value="Genomic_DNA"/>
</dbReference>
<feature type="non-terminal residue" evidence="1">
    <location>
        <position position="1"/>
    </location>
</feature>
<comment type="caution">
    <text evidence="1">The sequence shown here is derived from an EMBL/GenBank/DDBJ whole genome shotgun (WGS) entry which is preliminary data.</text>
</comment>
<evidence type="ECO:0000313" key="2">
    <source>
        <dbReference type="Proteomes" id="UP001168537"/>
    </source>
</evidence>
<proteinExistence type="predicted"/>
<reference evidence="1" key="1">
    <citation type="submission" date="2023-06" db="EMBL/GenBank/DDBJ databases">
        <title>Draft genome sequence of Nocardioides sp. SOB72.</title>
        <authorList>
            <person name="Zhang G."/>
        </authorList>
    </citation>
    <scope>NUCLEOTIDE SEQUENCE</scope>
    <source>
        <strain evidence="1">SOB72</strain>
    </source>
</reference>
<keyword evidence="2" id="KW-1185">Reference proteome</keyword>
<evidence type="ECO:0000313" key="1">
    <source>
        <dbReference type="EMBL" id="MDN4163761.1"/>
    </source>
</evidence>
<accession>A0ABT8F155</accession>
<protein>
    <submittedName>
        <fullName evidence="1">Uncharacterized protein</fullName>
    </submittedName>
</protein>
<organism evidence="1 2">
    <name type="scientific">Nocardioides abyssi</name>
    <dbReference type="NCBI Taxonomy" id="3058370"/>
    <lineage>
        <taxon>Bacteria</taxon>
        <taxon>Bacillati</taxon>
        <taxon>Actinomycetota</taxon>
        <taxon>Actinomycetes</taxon>
        <taxon>Propionibacteriales</taxon>
        <taxon>Nocardioidaceae</taxon>
        <taxon>Nocardioides</taxon>
    </lineage>
</organism>